<dbReference type="AlphaFoldDB" id="A0A2J6TJA4"/>
<sequence length="92" mass="10779">MEEQVIQDPGRADYVPKGKKKKYPQRFEKGDAVWLKVASEDAPDLPDIVVYVKAARYEEKKDCWMYKVQEQDKGGVWFGKERMRAEKALKRA</sequence>
<dbReference type="EMBL" id="KZ613782">
    <property type="protein sequence ID" value="PMD63093.1"/>
    <property type="molecule type" value="Genomic_DNA"/>
</dbReference>
<keyword evidence="2" id="KW-1185">Reference proteome</keyword>
<name>A0A2J6TJA4_9HELO</name>
<reference evidence="1 2" key="1">
    <citation type="submission" date="2016-04" db="EMBL/GenBank/DDBJ databases">
        <title>A degradative enzymes factory behind the ericoid mycorrhizal symbiosis.</title>
        <authorList>
            <consortium name="DOE Joint Genome Institute"/>
            <person name="Martino E."/>
            <person name="Morin E."/>
            <person name="Grelet G."/>
            <person name="Kuo A."/>
            <person name="Kohler A."/>
            <person name="Daghino S."/>
            <person name="Barry K."/>
            <person name="Choi C."/>
            <person name="Cichocki N."/>
            <person name="Clum A."/>
            <person name="Copeland A."/>
            <person name="Hainaut M."/>
            <person name="Haridas S."/>
            <person name="Labutti K."/>
            <person name="Lindquist E."/>
            <person name="Lipzen A."/>
            <person name="Khouja H.-R."/>
            <person name="Murat C."/>
            <person name="Ohm R."/>
            <person name="Olson A."/>
            <person name="Spatafora J."/>
            <person name="Veneault-Fourrey C."/>
            <person name="Henrissat B."/>
            <person name="Grigoriev I."/>
            <person name="Martin F."/>
            <person name="Perotto S."/>
        </authorList>
    </citation>
    <scope>NUCLEOTIDE SEQUENCE [LARGE SCALE GENOMIC DNA]</scope>
    <source>
        <strain evidence="1 2">E</strain>
    </source>
</reference>
<dbReference type="RefSeq" id="XP_024739997.1">
    <property type="nucleotide sequence ID" value="XM_024879662.1"/>
</dbReference>
<dbReference type="GeneID" id="36587739"/>
<dbReference type="InParanoid" id="A0A2J6TJA4"/>
<accession>A0A2J6TJA4</accession>
<dbReference type="Proteomes" id="UP000235371">
    <property type="component" value="Unassembled WGS sequence"/>
</dbReference>
<dbReference type="OrthoDB" id="10420392at2759"/>
<evidence type="ECO:0000313" key="1">
    <source>
        <dbReference type="EMBL" id="PMD63093.1"/>
    </source>
</evidence>
<protein>
    <submittedName>
        <fullName evidence="1">Uncharacterized protein</fullName>
    </submittedName>
</protein>
<proteinExistence type="predicted"/>
<gene>
    <name evidence="1" type="ORF">K444DRAFT_609970</name>
</gene>
<organism evidence="1 2">
    <name type="scientific">Hyaloscypha bicolor E</name>
    <dbReference type="NCBI Taxonomy" id="1095630"/>
    <lineage>
        <taxon>Eukaryota</taxon>
        <taxon>Fungi</taxon>
        <taxon>Dikarya</taxon>
        <taxon>Ascomycota</taxon>
        <taxon>Pezizomycotina</taxon>
        <taxon>Leotiomycetes</taxon>
        <taxon>Helotiales</taxon>
        <taxon>Hyaloscyphaceae</taxon>
        <taxon>Hyaloscypha</taxon>
        <taxon>Hyaloscypha bicolor</taxon>
    </lineage>
</organism>
<evidence type="ECO:0000313" key="2">
    <source>
        <dbReference type="Proteomes" id="UP000235371"/>
    </source>
</evidence>